<reference evidence="11" key="1">
    <citation type="submission" date="2016-06" db="UniProtKB">
        <authorList>
            <consortium name="WormBaseParasite"/>
        </authorList>
    </citation>
    <scope>IDENTIFICATION</scope>
</reference>
<keyword evidence="4" id="KW-0067">ATP-binding</keyword>
<keyword evidence="2" id="KW-0479">Metal-binding</keyword>
<dbReference type="EMBL" id="UZAM01007464">
    <property type="protein sequence ID" value="VDO99290.1"/>
    <property type="molecule type" value="Genomic_DNA"/>
</dbReference>
<accession>A0A183IH01</accession>
<dbReference type="SUPFAM" id="SSF81653">
    <property type="entry name" value="Calcium ATPase, transduction domain A"/>
    <property type="match status" value="1"/>
</dbReference>
<dbReference type="PANTHER" id="PTHR45630:SF7">
    <property type="entry name" value="ENDOPLASMIC RETICULUM TRANSMEMBRANE HELIX TRANSLOCASE"/>
    <property type="match status" value="1"/>
</dbReference>
<dbReference type="SUPFAM" id="SSF81665">
    <property type="entry name" value="Calcium ATPase, transmembrane domain M"/>
    <property type="match status" value="1"/>
</dbReference>
<sequence>MDYVGIFSLLMVITGLLQVVFVLLCLWFISVRCLFTCIKNDHTGSITLWFEFQKTKYIYDAEEKKAFRPITFPVDLLYGSYMQSGGHRSTESLEEAIERYGSNRMKISIPKFAELFKERATAPFFVFQVFCVSLWCLDEFWYYSIFTLMMLVIFEATLVKQQMKNMTEIRNMGNKPYPIHVYRNSRWIKVSTEELVVYDIISVGRSHSENTVPCDILLLRGTCIVDESMLTGESVPQMKEPIENAEPTKYLDIEMDGKLRVLFGGTRVVQYAGPPKTGPGIKAPDGGCIGCVLRTGFNTSQGRLLRTILFGVKRVTANNMETFCFILFLLIFAIAAAAYVWIKGMIFALLLFCFDRYFTVECGSLMRSISCSSSSFDPKSLKNCSTSVTCYTT</sequence>
<dbReference type="Proteomes" id="UP000270296">
    <property type="component" value="Unassembled WGS sequence"/>
</dbReference>
<dbReference type="Pfam" id="PF00122">
    <property type="entry name" value="E1-E2_ATPase"/>
    <property type="match status" value="1"/>
</dbReference>
<evidence type="ECO:0000313" key="9">
    <source>
        <dbReference type="EMBL" id="VDO99290.1"/>
    </source>
</evidence>
<keyword evidence="10" id="KW-1185">Reference proteome</keyword>
<dbReference type="GO" id="GO:0019829">
    <property type="term" value="F:ATPase-coupled monoatomic cation transmembrane transporter activity"/>
    <property type="evidence" value="ECO:0007669"/>
    <property type="project" value="TreeGrafter"/>
</dbReference>
<keyword evidence="6" id="KW-1278">Translocase</keyword>
<dbReference type="InterPro" id="IPR006544">
    <property type="entry name" value="P-type_TPase_V"/>
</dbReference>
<dbReference type="GO" id="GO:0005524">
    <property type="term" value="F:ATP binding"/>
    <property type="evidence" value="ECO:0007669"/>
    <property type="project" value="UniProtKB-KW"/>
</dbReference>
<evidence type="ECO:0000259" key="8">
    <source>
        <dbReference type="Pfam" id="PF00122"/>
    </source>
</evidence>
<dbReference type="WBParaSite" id="SBAD_0000303501-mRNA-1">
    <property type="protein sequence ID" value="SBAD_0000303501-mRNA-1"/>
    <property type="gene ID" value="SBAD_0000303501"/>
</dbReference>
<keyword evidence="7" id="KW-0812">Transmembrane</keyword>
<keyword evidence="7" id="KW-0472">Membrane</keyword>
<dbReference type="AlphaFoldDB" id="A0A183IH01"/>
<dbReference type="GO" id="GO:0005789">
    <property type="term" value="C:endoplasmic reticulum membrane"/>
    <property type="evidence" value="ECO:0007669"/>
    <property type="project" value="TreeGrafter"/>
</dbReference>
<dbReference type="Gene3D" id="2.70.150.10">
    <property type="entry name" value="Calcium-transporting ATPase, cytoplasmic transduction domain A"/>
    <property type="match status" value="1"/>
</dbReference>
<evidence type="ECO:0000313" key="11">
    <source>
        <dbReference type="WBParaSite" id="SBAD_0000303501-mRNA-1"/>
    </source>
</evidence>
<dbReference type="OrthoDB" id="48943at2759"/>
<evidence type="ECO:0000256" key="1">
    <source>
        <dbReference type="ARBA" id="ARBA00004141"/>
    </source>
</evidence>
<dbReference type="InterPro" id="IPR023298">
    <property type="entry name" value="ATPase_P-typ_TM_dom_sf"/>
</dbReference>
<protein>
    <submittedName>
        <fullName evidence="11">Cation_ATPase_N domain-containing protein</fullName>
    </submittedName>
</protein>
<evidence type="ECO:0000256" key="5">
    <source>
        <dbReference type="ARBA" id="ARBA00022842"/>
    </source>
</evidence>
<feature type="transmembrane region" description="Helical" evidence="7">
    <location>
        <begin position="323"/>
        <end position="342"/>
    </location>
</feature>
<comment type="subcellular location">
    <subcellularLocation>
        <location evidence="1">Membrane</location>
        <topology evidence="1">Multi-pass membrane protein</topology>
    </subcellularLocation>
</comment>
<dbReference type="GO" id="GO:0015662">
    <property type="term" value="F:P-type ion transporter activity"/>
    <property type="evidence" value="ECO:0007669"/>
    <property type="project" value="TreeGrafter"/>
</dbReference>
<keyword evidence="5" id="KW-0460">Magnesium</keyword>
<dbReference type="GO" id="GO:0046872">
    <property type="term" value="F:metal ion binding"/>
    <property type="evidence" value="ECO:0007669"/>
    <property type="project" value="UniProtKB-KW"/>
</dbReference>
<feature type="transmembrane region" description="Helical" evidence="7">
    <location>
        <begin position="6"/>
        <end position="29"/>
    </location>
</feature>
<organism evidence="11">
    <name type="scientific">Soboliphyme baturini</name>
    <dbReference type="NCBI Taxonomy" id="241478"/>
    <lineage>
        <taxon>Eukaryota</taxon>
        <taxon>Metazoa</taxon>
        <taxon>Ecdysozoa</taxon>
        <taxon>Nematoda</taxon>
        <taxon>Enoplea</taxon>
        <taxon>Dorylaimia</taxon>
        <taxon>Dioctophymatida</taxon>
        <taxon>Dioctophymatoidea</taxon>
        <taxon>Soboliphymatidae</taxon>
        <taxon>Soboliphyme</taxon>
    </lineage>
</organism>
<evidence type="ECO:0000256" key="2">
    <source>
        <dbReference type="ARBA" id="ARBA00022723"/>
    </source>
</evidence>
<keyword evidence="3" id="KW-0547">Nucleotide-binding</keyword>
<evidence type="ECO:0000313" key="10">
    <source>
        <dbReference type="Proteomes" id="UP000270296"/>
    </source>
</evidence>
<feature type="transmembrane region" description="Helical" evidence="7">
    <location>
        <begin position="141"/>
        <end position="159"/>
    </location>
</feature>
<dbReference type="GO" id="GO:0006874">
    <property type="term" value="P:intracellular calcium ion homeostasis"/>
    <property type="evidence" value="ECO:0007669"/>
    <property type="project" value="TreeGrafter"/>
</dbReference>
<reference evidence="9 10" key="2">
    <citation type="submission" date="2018-11" db="EMBL/GenBank/DDBJ databases">
        <authorList>
            <consortium name="Pathogen Informatics"/>
        </authorList>
    </citation>
    <scope>NUCLEOTIDE SEQUENCE [LARGE SCALE GENOMIC DNA]</scope>
</reference>
<evidence type="ECO:0000256" key="6">
    <source>
        <dbReference type="ARBA" id="ARBA00022967"/>
    </source>
</evidence>
<dbReference type="InterPro" id="IPR059000">
    <property type="entry name" value="ATPase_P-type_domA"/>
</dbReference>
<gene>
    <name evidence="9" type="ORF">SBAD_LOCUS2896</name>
</gene>
<feature type="domain" description="P-type ATPase A" evidence="8">
    <location>
        <begin position="179"/>
        <end position="307"/>
    </location>
</feature>
<name>A0A183IH01_9BILA</name>
<dbReference type="PANTHER" id="PTHR45630">
    <property type="entry name" value="CATION-TRANSPORTING ATPASE-RELATED"/>
    <property type="match status" value="1"/>
</dbReference>
<keyword evidence="7" id="KW-1133">Transmembrane helix</keyword>
<evidence type="ECO:0000256" key="3">
    <source>
        <dbReference type="ARBA" id="ARBA00022741"/>
    </source>
</evidence>
<evidence type="ECO:0000256" key="7">
    <source>
        <dbReference type="SAM" id="Phobius"/>
    </source>
</evidence>
<evidence type="ECO:0000256" key="4">
    <source>
        <dbReference type="ARBA" id="ARBA00022840"/>
    </source>
</evidence>
<dbReference type="InterPro" id="IPR008250">
    <property type="entry name" value="ATPase_P-typ_transduc_dom_A_sf"/>
</dbReference>
<proteinExistence type="predicted"/>